<keyword evidence="2" id="KW-0472">Membrane</keyword>
<gene>
    <name evidence="4" type="ORF">A2365_01435</name>
</gene>
<protein>
    <recommendedName>
        <fullName evidence="3">4Fe-4S ferredoxin-type domain-containing protein</fullName>
    </recommendedName>
</protein>
<feature type="transmembrane region" description="Helical" evidence="2">
    <location>
        <begin position="88"/>
        <end position="108"/>
    </location>
</feature>
<evidence type="ECO:0000313" key="4">
    <source>
        <dbReference type="EMBL" id="OGZ27238.1"/>
    </source>
</evidence>
<proteinExistence type="predicted"/>
<keyword evidence="2" id="KW-0812">Transmembrane</keyword>
<feature type="transmembrane region" description="Helical" evidence="2">
    <location>
        <begin position="43"/>
        <end position="67"/>
    </location>
</feature>
<sequence length="748" mass="83143">MLAVILLFVCFFIPFCISAQDLEVDYPNIGGTAPKTVQYGLPGYVKYVFTFAIGTIGIVALSVIIWGGFLYLTSSGNAEKMKEGREKITAAFLGIVILASSYIILATINPQLVLFDIPDLPDLPVHEVKIPPEIKPEDATYISSELPLAQSINEGLWDKEKMAALEKTIIDFENFINSRVNVNDSDLENPLIRGVADLHKYLSTLTHQCRAENLTAYCASPESGCMPIGCQGDPCQTDQDLEVEPDSPRGKINITLAINEDKKANLNKFKEAIENKIKILREDLRKFQEIEGEIVNCHNQNKELILIADYLKEKQGLQEQGIEIKQISSPYASRGNSLTFYCSAGGTVYDSSFSIDLDEGNISSLFGEVSSNIGCPVRYNTGEVFDKLREYAVEEIFRLNHVSALIESLVHKMQEMQNLVSQCNDKNSRVKCGCQENFCLGCCSPIPCGGCVPFCMSKCIQCSQSCSGEACPTAQINEKAEEINEIEFKILKEIVKIKKIFADVPSRLIELNNLSQQISSCKANDDWDVFSCRSIMDMVFVKTYDGTGRLITKCHPKDLYCCTNPDYSGTSNDSAIYILPADEFKPLPTENNCPAGWDCTEEVRDYNQYKDASEPLQQLLSCMRLQLNQVQIKENLDYKLGIIAAISDINIYKNKCDWDAGPIDSGDCSYSFEVEKGKTRISAHYGGAGCSFNRQSYAVKLNMAGDQSQYIDEIITAAKKCNPAAYILDKTPYLHIDVGDISQCKTAE</sequence>
<dbReference type="Proteomes" id="UP000177740">
    <property type="component" value="Unassembled WGS sequence"/>
</dbReference>
<dbReference type="STRING" id="1801677.A2365_01435"/>
<comment type="caution">
    <text evidence="4">The sequence shown here is derived from an EMBL/GenBank/DDBJ whole genome shotgun (WGS) entry which is preliminary data.</text>
</comment>
<keyword evidence="2" id="KW-1133">Transmembrane helix</keyword>
<evidence type="ECO:0000259" key="3">
    <source>
        <dbReference type="PROSITE" id="PS51379"/>
    </source>
</evidence>
<name>A0A1G2EPQ8_9BACT</name>
<dbReference type="AlphaFoldDB" id="A0A1G2EPQ8"/>
<accession>A0A1G2EPQ8</accession>
<evidence type="ECO:0000256" key="2">
    <source>
        <dbReference type="SAM" id="Phobius"/>
    </source>
</evidence>
<dbReference type="EMBL" id="MHMM01000009">
    <property type="protein sequence ID" value="OGZ27238.1"/>
    <property type="molecule type" value="Genomic_DNA"/>
</dbReference>
<dbReference type="InterPro" id="IPR017896">
    <property type="entry name" value="4Fe4S_Fe-S-bd"/>
</dbReference>
<keyword evidence="1" id="KW-0175">Coiled coil</keyword>
<dbReference type="PROSITE" id="PS51379">
    <property type="entry name" value="4FE4S_FER_2"/>
    <property type="match status" value="1"/>
</dbReference>
<evidence type="ECO:0000256" key="1">
    <source>
        <dbReference type="SAM" id="Coils"/>
    </source>
</evidence>
<organism evidence="4 5">
    <name type="scientific">Candidatus Nealsonbacteria bacterium RIFOXYB1_FULL_40_15</name>
    <dbReference type="NCBI Taxonomy" id="1801677"/>
    <lineage>
        <taxon>Bacteria</taxon>
        <taxon>Candidatus Nealsoniibacteriota</taxon>
    </lineage>
</organism>
<evidence type="ECO:0000313" key="5">
    <source>
        <dbReference type="Proteomes" id="UP000177740"/>
    </source>
</evidence>
<feature type="domain" description="4Fe-4S ferredoxin-type" evidence="3">
    <location>
        <begin position="450"/>
        <end position="481"/>
    </location>
</feature>
<reference evidence="4 5" key="1">
    <citation type="journal article" date="2016" name="Nat. Commun.">
        <title>Thousands of microbial genomes shed light on interconnected biogeochemical processes in an aquifer system.</title>
        <authorList>
            <person name="Anantharaman K."/>
            <person name="Brown C.T."/>
            <person name="Hug L.A."/>
            <person name="Sharon I."/>
            <person name="Castelle C.J."/>
            <person name="Probst A.J."/>
            <person name="Thomas B.C."/>
            <person name="Singh A."/>
            <person name="Wilkins M.J."/>
            <person name="Karaoz U."/>
            <person name="Brodie E.L."/>
            <person name="Williams K.H."/>
            <person name="Hubbard S.S."/>
            <person name="Banfield J.F."/>
        </authorList>
    </citation>
    <scope>NUCLEOTIDE SEQUENCE [LARGE SCALE GENOMIC DNA]</scope>
</reference>
<feature type="coiled-coil region" evidence="1">
    <location>
        <begin position="263"/>
        <end position="290"/>
    </location>
</feature>